<dbReference type="PROSITE" id="PS51898">
    <property type="entry name" value="TYR_RECOMBINASE"/>
    <property type="match status" value="1"/>
</dbReference>
<dbReference type="GO" id="GO:0015074">
    <property type="term" value="P:DNA integration"/>
    <property type="evidence" value="ECO:0007669"/>
    <property type="project" value="InterPro"/>
</dbReference>
<dbReference type="CDD" id="cd00397">
    <property type="entry name" value="DNA_BRE_C"/>
    <property type="match status" value="1"/>
</dbReference>
<dbReference type="EMBL" id="SDPP02000001">
    <property type="protein sequence ID" value="KAA1380530.1"/>
    <property type="molecule type" value="Genomic_DNA"/>
</dbReference>
<dbReference type="InterPro" id="IPR050090">
    <property type="entry name" value="Tyrosine_recombinase_XerCD"/>
</dbReference>
<name>A0A641AR13_9ACTN</name>
<dbReference type="PANTHER" id="PTHR30349:SF64">
    <property type="entry name" value="PROPHAGE INTEGRASE INTD-RELATED"/>
    <property type="match status" value="1"/>
</dbReference>
<dbReference type="PANTHER" id="PTHR30349">
    <property type="entry name" value="PHAGE INTEGRASE-RELATED"/>
    <property type="match status" value="1"/>
</dbReference>
<dbReference type="InterPro" id="IPR013762">
    <property type="entry name" value="Integrase-like_cat_sf"/>
</dbReference>
<dbReference type="SUPFAM" id="SSF56349">
    <property type="entry name" value="DNA breaking-rejoining enzymes"/>
    <property type="match status" value="1"/>
</dbReference>
<evidence type="ECO:0000256" key="1">
    <source>
        <dbReference type="ARBA" id="ARBA00023172"/>
    </source>
</evidence>
<protein>
    <submittedName>
        <fullName evidence="3">Tyrosine-type recombinase/integrase</fullName>
    </submittedName>
</protein>
<dbReference type="InterPro" id="IPR002104">
    <property type="entry name" value="Integrase_catalytic"/>
</dbReference>
<evidence type="ECO:0000313" key="3">
    <source>
        <dbReference type="EMBL" id="KAA1380530.1"/>
    </source>
</evidence>
<sequence length="270" mass="29714">MITTDWTHAIDSYLQHARAAGHTQATRTTRRNHLTHLAAGVSLEPWEMTLVELEAFCGAHDWAQETRRGRRASFVSFYGWGVLARHVDENPAAQLPRVSASAPNPQPVPVRVYSAAVLEATPRVRLMARMAKELGMRRTEVATSHSRWIVEDLVGWSMRVVGKGGKVREVPLPADFAAELLELGPGYFFPSRHQSGHLTPAYVGKLVAAVLPGVWTMHKLRHTAASEWHDVCGDLAVVQDLLGHASPATTRSYLKPKQSKLRATVEAAAA</sequence>
<keyword evidence="4" id="KW-1185">Reference proteome</keyword>
<gene>
    <name evidence="3" type="ORF">ESP62_004960</name>
</gene>
<comment type="caution">
    <text evidence="3">The sequence shown here is derived from an EMBL/GenBank/DDBJ whole genome shotgun (WGS) entry which is preliminary data.</text>
</comment>
<evidence type="ECO:0000259" key="2">
    <source>
        <dbReference type="PROSITE" id="PS51898"/>
    </source>
</evidence>
<dbReference type="Pfam" id="PF00589">
    <property type="entry name" value="Phage_integrase"/>
    <property type="match status" value="1"/>
</dbReference>
<dbReference type="Proteomes" id="UP001515100">
    <property type="component" value="Unassembled WGS sequence"/>
</dbReference>
<evidence type="ECO:0000313" key="4">
    <source>
        <dbReference type="Proteomes" id="UP001515100"/>
    </source>
</evidence>
<proteinExistence type="predicted"/>
<organism evidence="3 4">
    <name type="scientific">Aeromicrobium fastidiosum</name>
    <dbReference type="NCBI Taxonomy" id="52699"/>
    <lineage>
        <taxon>Bacteria</taxon>
        <taxon>Bacillati</taxon>
        <taxon>Actinomycetota</taxon>
        <taxon>Actinomycetes</taxon>
        <taxon>Propionibacteriales</taxon>
        <taxon>Nocardioidaceae</taxon>
        <taxon>Aeromicrobium</taxon>
    </lineage>
</organism>
<keyword evidence="1" id="KW-0233">DNA recombination</keyword>
<dbReference type="GO" id="GO:0003677">
    <property type="term" value="F:DNA binding"/>
    <property type="evidence" value="ECO:0007669"/>
    <property type="project" value="InterPro"/>
</dbReference>
<dbReference type="OrthoDB" id="3216232at2"/>
<dbReference type="GO" id="GO:0006310">
    <property type="term" value="P:DNA recombination"/>
    <property type="evidence" value="ECO:0007669"/>
    <property type="project" value="UniProtKB-KW"/>
</dbReference>
<dbReference type="InterPro" id="IPR011010">
    <property type="entry name" value="DNA_brk_join_enz"/>
</dbReference>
<feature type="domain" description="Tyr recombinase" evidence="2">
    <location>
        <begin position="103"/>
        <end position="266"/>
    </location>
</feature>
<accession>A0A641AR13</accession>
<dbReference type="Gene3D" id="1.10.443.10">
    <property type="entry name" value="Intergrase catalytic core"/>
    <property type="match status" value="1"/>
</dbReference>
<dbReference type="AlphaFoldDB" id="A0A641AR13"/>
<reference evidence="3" key="1">
    <citation type="submission" date="2019-09" db="EMBL/GenBank/DDBJ databases">
        <authorList>
            <person name="Li J."/>
        </authorList>
    </citation>
    <scope>NUCLEOTIDE SEQUENCE [LARGE SCALE GENOMIC DNA]</scope>
    <source>
        <strain evidence="3">NRBC 14897</strain>
    </source>
</reference>